<protein>
    <submittedName>
        <fullName evidence="1">Putative secreted peptide</fullName>
    </submittedName>
</protein>
<dbReference type="AlphaFoldDB" id="A0A2M3ZN01"/>
<dbReference type="EMBL" id="GGFM01009160">
    <property type="protein sequence ID" value="MBW29911.1"/>
    <property type="molecule type" value="Transcribed_RNA"/>
</dbReference>
<evidence type="ECO:0000313" key="1">
    <source>
        <dbReference type="EMBL" id="MBW29911.1"/>
    </source>
</evidence>
<name>A0A2M3ZN01_9DIPT</name>
<accession>A0A2M3ZN01</accession>
<sequence length="72" mass="8467">MFPTFCVCVCVCVQTPLNATVRLPLYTLSAHQNLNPYCTHLKRLKVFDFHSITYIYQPINQLYFLQVKPPKF</sequence>
<proteinExistence type="predicted"/>
<organism evidence="1">
    <name type="scientific">Anopheles braziliensis</name>
    <dbReference type="NCBI Taxonomy" id="58242"/>
    <lineage>
        <taxon>Eukaryota</taxon>
        <taxon>Metazoa</taxon>
        <taxon>Ecdysozoa</taxon>
        <taxon>Arthropoda</taxon>
        <taxon>Hexapoda</taxon>
        <taxon>Insecta</taxon>
        <taxon>Pterygota</taxon>
        <taxon>Neoptera</taxon>
        <taxon>Endopterygota</taxon>
        <taxon>Diptera</taxon>
        <taxon>Nematocera</taxon>
        <taxon>Culicoidea</taxon>
        <taxon>Culicidae</taxon>
        <taxon>Anophelinae</taxon>
        <taxon>Anopheles</taxon>
    </lineage>
</organism>
<reference evidence="1" key="1">
    <citation type="submission" date="2018-01" db="EMBL/GenBank/DDBJ databases">
        <title>An insight into the sialome of Amazonian anophelines.</title>
        <authorList>
            <person name="Ribeiro J.M."/>
            <person name="Scarpassa V."/>
            <person name="Calvo E."/>
        </authorList>
    </citation>
    <scope>NUCLEOTIDE SEQUENCE</scope>
    <source>
        <tissue evidence="1">Salivary glands</tissue>
    </source>
</reference>